<dbReference type="Gene3D" id="3.40.50.200">
    <property type="entry name" value="Peptidase S8/S53 domain"/>
    <property type="match status" value="1"/>
</dbReference>
<protein>
    <recommendedName>
        <fullName evidence="5">Peptidase S8/S53 domain-containing protein</fullName>
    </recommendedName>
</protein>
<keyword evidence="7" id="KW-1185">Reference proteome</keyword>
<dbReference type="PROSITE" id="PS00137">
    <property type="entry name" value="SUBTILASE_HIS"/>
    <property type="match status" value="1"/>
</dbReference>
<dbReference type="Pfam" id="PF00082">
    <property type="entry name" value="Peptidase_S8"/>
    <property type="match status" value="1"/>
</dbReference>
<gene>
    <name evidence="6" type="ORF">HUJ06_029638</name>
</gene>
<comment type="similarity">
    <text evidence="1 3">Belongs to the peptidase S8 family.</text>
</comment>
<evidence type="ECO:0000313" key="7">
    <source>
        <dbReference type="Proteomes" id="UP000607653"/>
    </source>
</evidence>
<dbReference type="PROSITE" id="PS51892">
    <property type="entry name" value="SUBTILASE"/>
    <property type="match status" value="1"/>
</dbReference>
<dbReference type="SUPFAM" id="SSF52743">
    <property type="entry name" value="Subtilisin-like"/>
    <property type="match status" value="1"/>
</dbReference>
<evidence type="ECO:0000256" key="3">
    <source>
        <dbReference type="PROSITE-ProRule" id="PRU01240"/>
    </source>
</evidence>
<dbReference type="PANTHER" id="PTHR10795">
    <property type="entry name" value="PROPROTEIN CONVERTASE SUBTILISIN/KEXIN"/>
    <property type="match status" value="1"/>
</dbReference>
<evidence type="ECO:0000259" key="5">
    <source>
        <dbReference type="Pfam" id="PF00082"/>
    </source>
</evidence>
<dbReference type="InterPro" id="IPR045051">
    <property type="entry name" value="SBT"/>
</dbReference>
<feature type="domain" description="Peptidase S8/S53" evidence="5">
    <location>
        <begin position="148"/>
        <end position="237"/>
    </location>
</feature>
<name>A0A822Y6N7_NELNU</name>
<evidence type="ECO:0000313" key="6">
    <source>
        <dbReference type="EMBL" id="DAD28170.1"/>
    </source>
</evidence>
<dbReference type="AlphaFoldDB" id="A0A822Y6N7"/>
<comment type="caution">
    <text evidence="3">Lacks conserved residue(s) required for the propagation of feature annotation.</text>
</comment>
<evidence type="ECO:0000256" key="2">
    <source>
        <dbReference type="ARBA" id="ARBA00022729"/>
    </source>
</evidence>
<feature type="chain" id="PRO_5032953603" description="Peptidase S8/S53 domain-containing protein" evidence="4">
    <location>
        <begin position="23"/>
        <end position="244"/>
    </location>
</feature>
<organism evidence="6 7">
    <name type="scientific">Nelumbo nucifera</name>
    <name type="common">Sacred lotus</name>
    <dbReference type="NCBI Taxonomy" id="4432"/>
    <lineage>
        <taxon>Eukaryota</taxon>
        <taxon>Viridiplantae</taxon>
        <taxon>Streptophyta</taxon>
        <taxon>Embryophyta</taxon>
        <taxon>Tracheophyta</taxon>
        <taxon>Spermatophyta</taxon>
        <taxon>Magnoliopsida</taxon>
        <taxon>Proteales</taxon>
        <taxon>Nelumbonaceae</taxon>
        <taxon>Nelumbo</taxon>
    </lineage>
</organism>
<accession>A0A822Y6N7</accession>
<keyword evidence="2 4" id="KW-0732">Signal</keyword>
<dbReference type="InterPro" id="IPR036852">
    <property type="entry name" value="Peptidase_S8/S53_dom_sf"/>
</dbReference>
<sequence>MDTTVHHLFLLITFSCLSSILAQSNVYIVHMDLSAMPETFSSHDSWYMAMLSSVSEKTYAVLDLLKSSPGYVSSNQDVPLAADTTHTSEFLRSELQLHGIKLWRRCHIGLVGTGIWPERECMNGTDFNSSMCNRKLIGARFFNKGLAANTPSFSTSMNSPRDTDGHGTHISSTAAGNYVEGVSYFGYAKGTAKGMAPKARMAMYKALWETGTFASDVIAAIDQAIADGVDIISLSLGRYSLSLY</sequence>
<reference evidence="6 7" key="1">
    <citation type="journal article" date="2020" name="Mol. Biol. Evol.">
        <title>Distinct Expression and Methylation Patterns for Genes with Different Fates following a Single Whole-Genome Duplication in Flowering Plants.</title>
        <authorList>
            <person name="Shi T."/>
            <person name="Rahmani R.S."/>
            <person name="Gugger P.F."/>
            <person name="Wang M."/>
            <person name="Li H."/>
            <person name="Zhang Y."/>
            <person name="Li Z."/>
            <person name="Wang Q."/>
            <person name="Van de Peer Y."/>
            <person name="Marchal K."/>
            <person name="Chen J."/>
        </authorList>
    </citation>
    <scope>NUCLEOTIDE SEQUENCE [LARGE SCALE GENOMIC DNA]</scope>
    <source>
        <tissue evidence="6">Leaf</tissue>
    </source>
</reference>
<dbReference type="InterPro" id="IPR000209">
    <property type="entry name" value="Peptidase_S8/S53_dom"/>
</dbReference>
<dbReference type="GO" id="GO:0004252">
    <property type="term" value="F:serine-type endopeptidase activity"/>
    <property type="evidence" value="ECO:0007669"/>
    <property type="project" value="InterPro"/>
</dbReference>
<dbReference type="GO" id="GO:0006508">
    <property type="term" value="P:proteolysis"/>
    <property type="evidence" value="ECO:0007669"/>
    <property type="project" value="InterPro"/>
</dbReference>
<evidence type="ECO:0000256" key="4">
    <source>
        <dbReference type="SAM" id="SignalP"/>
    </source>
</evidence>
<dbReference type="EMBL" id="DUZY01000002">
    <property type="protein sequence ID" value="DAD28170.1"/>
    <property type="molecule type" value="Genomic_DNA"/>
</dbReference>
<proteinExistence type="inferred from homology"/>
<feature type="signal peptide" evidence="4">
    <location>
        <begin position="1"/>
        <end position="22"/>
    </location>
</feature>
<evidence type="ECO:0000256" key="1">
    <source>
        <dbReference type="ARBA" id="ARBA00011073"/>
    </source>
</evidence>
<comment type="caution">
    <text evidence="6">The sequence shown here is derived from an EMBL/GenBank/DDBJ whole genome shotgun (WGS) entry which is preliminary data.</text>
</comment>
<dbReference type="InterPro" id="IPR022398">
    <property type="entry name" value="Peptidase_S8_His-AS"/>
</dbReference>
<dbReference type="Proteomes" id="UP000607653">
    <property type="component" value="Unassembled WGS sequence"/>
</dbReference>